<comment type="caution">
    <text evidence="5">The sequence shown here is derived from an EMBL/GenBank/DDBJ whole genome shotgun (WGS) entry which is preliminary data.</text>
</comment>
<dbReference type="RefSeq" id="WP_344724251.1">
    <property type="nucleotide sequence ID" value="NZ_BAAAUS010000024.1"/>
</dbReference>
<dbReference type="Proteomes" id="UP001597114">
    <property type="component" value="Unassembled WGS sequence"/>
</dbReference>
<dbReference type="EMBL" id="JBHUCO010000030">
    <property type="protein sequence ID" value="MFD1520951.1"/>
    <property type="molecule type" value="Genomic_DNA"/>
</dbReference>
<dbReference type="Pfam" id="PF13439">
    <property type="entry name" value="Glyco_transf_4"/>
    <property type="match status" value="1"/>
</dbReference>
<organism evidence="5 6">
    <name type="scientific">Pseudonocardia yunnanensis</name>
    <dbReference type="NCBI Taxonomy" id="58107"/>
    <lineage>
        <taxon>Bacteria</taxon>
        <taxon>Bacillati</taxon>
        <taxon>Actinomycetota</taxon>
        <taxon>Actinomycetes</taxon>
        <taxon>Pseudonocardiales</taxon>
        <taxon>Pseudonocardiaceae</taxon>
        <taxon>Pseudonocardia</taxon>
    </lineage>
</organism>
<feature type="domain" description="Glycosyltransferase subfamily 4-like N-terminal" evidence="4">
    <location>
        <begin position="78"/>
        <end position="209"/>
    </location>
</feature>
<evidence type="ECO:0000313" key="5">
    <source>
        <dbReference type="EMBL" id="MFD1520951.1"/>
    </source>
</evidence>
<evidence type="ECO:0000256" key="2">
    <source>
        <dbReference type="ARBA" id="ARBA00022679"/>
    </source>
</evidence>
<evidence type="ECO:0000259" key="4">
    <source>
        <dbReference type="Pfam" id="PF13439"/>
    </source>
</evidence>
<reference evidence="6" key="1">
    <citation type="journal article" date="2019" name="Int. J. Syst. Evol. Microbiol.">
        <title>The Global Catalogue of Microorganisms (GCM) 10K type strain sequencing project: providing services to taxonomists for standard genome sequencing and annotation.</title>
        <authorList>
            <consortium name="The Broad Institute Genomics Platform"/>
            <consortium name="The Broad Institute Genome Sequencing Center for Infectious Disease"/>
            <person name="Wu L."/>
            <person name="Ma J."/>
        </authorList>
    </citation>
    <scope>NUCLEOTIDE SEQUENCE [LARGE SCALE GENOMIC DNA]</scope>
    <source>
        <strain evidence="6">CCM 7043</strain>
    </source>
</reference>
<gene>
    <name evidence="5" type="ORF">ACFSJD_25870</name>
</gene>
<evidence type="ECO:0000256" key="1">
    <source>
        <dbReference type="ARBA" id="ARBA00022676"/>
    </source>
</evidence>
<dbReference type="Gene3D" id="3.40.50.2000">
    <property type="entry name" value="Glycogen Phosphorylase B"/>
    <property type="match status" value="2"/>
</dbReference>
<evidence type="ECO:0000313" key="6">
    <source>
        <dbReference type="Proteomes" id="UP001597114"/>
    </source>
</evidence>
<keyword evidence="6" id="KW-1185">Reference proteome</keyword>
<keyword evidence="1" id="KW-0328">Glycosyltransferase</keyword>
<sequence length="393" mass="42594">MRILVDCRYVRIDRHDGISRYTAGLVGALARLHAERSAGAARTSIERSAGGAPSGAGHGAARVGTEGRGDTIELLVSDRRQLTHLPPDLPWHLIGSPTAIGEPLVARQVRRLQPDVVFSPMQTMGSWGRDYGLVLTVHDLIYYRHPAPPPQFPAPIRLLWRLYHLAWWPQRVLLNRADAVVTVSAATASQVAAHRLTRRPVTVVSNAPDPGPELPRTPRTGALVYMGSFMPYKDVGTLASAMPALPGHELHLMSRISPDERARLTALAPGGRLVFHDGASDETYRDVLRGATALVSASRDEGFGIPLVEAMALGTPLVVTDIPVFREVGGHAAAYVAPGDVAGFVRAVRELDEPGVWEERSVAARAQGRRFSWENSARVLLALLERVAAARAR</sequence>
<evidence type="ECO:0000256" key="3">
    <source>
        <dbReference type="SAM" id="MobiDB-lite"/>
    </source>
</evidence>
<dbReference type="CDD" id="cd03809">
    <property type="entry name" value="GT4_MtfB-like"/>
    <property type="match status" value="1"/>
</dbReference>
<keyword evidence="2" id="KW-0808">Transferase</keyword>
<protein>
    <submittedName>
        <fullName evidence="5">Glycosyltransferase family 4 protein</fullName>
    </submittedName>
</protein>
<dbReference type="InterPro" id="IPR028098">
    <property type="entry name" value="Glyco_trans_4-like_N"/>
</dbReference>
<proteinExistence type="predicted"/>
<dbReference type="PANTHER" id="PTHR46401">
    <property type="entry name" value="GLYCOSYLTRANSFERASE WBBK-RELATED"/>
    <property type="match status" value="1"/>
</dbReference>
<dbReference type="SUPFAM" id="SSF53756">
    <property type="entry name" value="UDP-Glycosyltransferase/glycogen phosphorylase"/>
    <property type="match status" value="1"/>
</dbReference>
<feature type="region of interest" description="Disordered" evidence="3">
    <location>
        <begin position="41"/>
        <end position="64"/>
    </location>
</feature>
<dbReference type="PANTHER" id="PTHR46401:SF2">
    <property type="entry name" value="GLYCOSYLTRANSFERASE WBBK-RELATED"/>
    <property type="match status" value="1"/>
</dbReference>
<dbReference type="Pfam" id="PF13692">
    <property type="entry name" value="Glyco_trans_1_4"/>
    <property type="match status" value="1"/>
</dbReference>
<accession>A0ABW4EZH4</accession>
<name>A0ABW4EZH4_9PSEU</name>